<reference evidence="1 2" key="1">
    <citation type="journal article" date="2016" name="Nat. Commun.">
        <title>Thousands of microbial genomes shed light on interconnected biogeochemical processes in an aquifer system.</title>
        <authorList>
            <person name="Anantharaman K."/>
            <person name="Brown C.T."/>
            <person name="Hug L.A."/>
            <person name="Sharon I."/>
            <person name="Castelle C.J."/>
            <person name="Probst A.J."/>
            <person name="Thomas B.C."/>
            <person name="Singh A."/>
            <person name="Wilkins M.J."/>
            <person name="Karaoz U."/>
            <person name="Brodie E.L."/>
            <person name="Williams K.H."/>
            <person name="Hubbard S.S."/>
            <person name="Banfield J.F."/>
        </authorList>
    </citation>
    <scope>NUCLEOTIDE SEQUENCE [LARGE SCALE GENOMIC DNA]</scope>
</reference>
<comment type="caution">
    <text evidence="1">The sequence shown here is derived from an EMBL/GenBank/DDBJ whole genome shotgun (WGS) entry which is preliminary data.</text>
</comment>
<evidence type="ECO:0000313" key="1">
    <source>
        <dbReference type="EMBL" id="OGG08630.1"/>
    </source>
</evidence>
<dbReference type="Proteomes" id="UP000176854">
    <property type="component" value="Unassembled WGS sequence"/>
</dbReference>
<proteinExistence type="predicted"/>
<dbReference type="AlphaFoldDB" id="A0A1F5Z868"/>
<dbReference type="STRING" id="1798373.A2154_02325"/>
<organism evidence="1 2">
    <name type="scientific">Candidatus Gottesmanbacteria bacterium RBG_16_43_7</name>
    <dbReference type="NCBI Taxonomy" id="1798373"/>
    <lineage>
        <taxon>Bacteria</taxon>
        <taxon>Candidatus Gottesmaniibacteriota</taxon>
    </lineage>
</organism>
<name>A0A1F5Z868_9BACT</name>
<sequence>MWLLGRQVKSEGYSGPEIIVPRRVFDMIAREAQAHEPTETGQALLGIRTPTQIVILVTVPDLTDTIRQAAYFKQGGSDQVEIFHWHEKHWKAMIADTPPMSGWTPTTVVPKGTTPAELRLELYHVGDWHKHPGQLKILSTTDIGTIDGLFADPENRLSEYVAPIITASYYNQALLGERDAEVTYRFGTELQLNWYYLTKGESIIWHVKPTVVADKCLPWFPPLPWHLNDLERFQYELGQLQSEGHTVRWTVRQMDRDLEMEIIFAVDNPAWTKRLLITTDFDYPKSPPRIQIFSKAQLVAATTSAVTPVKRRRSRLDAFLDWLEQALYYGEGDTPANLFAPRNNLPDRSEETLLADLVADLVIKGDLTNGKS</sequence>
<gene>
    <name evidence="1" type="ORF">A2154_02325</name>
</gene>
<evidence type="ECO:0000313" key="2">
    <source>
        <dbReference type="Proteomes" id="UP000176854"/>
    </source>
</evidence>
<accession>A0A1F5Z868</accession>
<dbReference type="EMBL" id="MFJC01000058">
    <property type="protein sequence ID" value="OGG08630.1"/>
    <property type="molecule type" value="Genomic_DNA"/>
</dbReference>
<protein>
    <submittedName>
        <fullName evidence="1">Uncharacterized protein</fullName>
    </submittedName>
</protein>